<gene>
    <name evidence="1" type="ordered locus">Trad_2541</name>
</gene>
<dbReference type="RefSeq" id="WP_013179008.1">
    <property type="nucleotide sequence ID" value="NC_014221.1"/>
</dbReference>
<dbReference type="GO" id="GO:0006979">
    <property type="term" value="P:response to oxidative stress"/>
    <property type="evidence" value="ECO:0007669"/>
    <property type="project" value="InterPro"/>
</dbReference>
<dbReference type="PANTHER" id="PTHR42830">
    <property type="entry name" value="OSMOTICALLY INDUCIBLE FAMILY PROTEIN"/>
    <property type="match status" value="1"/>
</dbReference>
<dbReference type="AlphaFoldDB" id="D7CTV0"/>
<proteinExistence type="predicted"/>
<reference evidence="1 2" key="2">
    <citation type="journal article" date="2011" name="Stand. Genomic Sci.">
        <title>Complete genome sequence of Truepera radiovictrix type strain (RQ-24).</title>
        <authorList>
            <person name="Ivanova N."/>
            <person name="Rohde C."/>
            <person name="Munk C."/>
            <person name="Nolan M."/>
            <person name="Lucas S."/>
            <person name="Del Rio T.G."/>
            <person name="Tice H."/>
            <person name="Deshpande S."/>
            <person name="Cheng J.F."/>
            <person name="Tapia R."/>
            <person name="Han C."/>
            <person name="Goodwin L."/>
            <person name="Pitluck S."/>
            <person name="Liolios K."/>
            <person name="Mavromatis K."/>
            <person name="Mikhailova N."/>
            <person name="Pati A."/>
            <person name="Chen A."/>
            <person name="Palaniappan K."/>
            <person name="Land M."/>
            <person name="Hauser L."/>
            <person name="Chang Y.J."/>
            <person name="Jeffries C.D."/>
            <person name="Brambilla E."/>
            <person name="Rohde M."/>
            <person name="Goker M."/>
            <person name="Tindall B.J."/>
            <person name="Woyke T."/>
            <person name="Bristow J."/>
            <person name="Eisen J.A."/>
            <person name="Markowitz V."/>
            <person name="Hugenholtz P."/>
            <person name="Kyrpides N.C."/>
            <person name="Klenk H.P."/>
            <person name="Lapidus A."/>
        </authorList>
    </citation>
    <scope>NUCLEOTIDE SEQUENCE [LARGE SCALE GENOMIC DNA]</scope>
    <source>
        <strain evidence="2">DSM 17093 / CIP 108686 / LMG 22925 / RQ-24</strain>
    </source>
</reference>
<dbReference type="Pfam" id="PF02566">
    <property type="entry name" value="OsmC"/>
    <property type="match status" value="1"/>
</dbReference>
<dbReference type="STRING" id="649638.Trad_2541"/>
<dbReference type="Gene3D" id="3.30.300.20">
    <property type="match status" value="1"/>
</dbReference>
<name>D7CTV0_TRURR</name>
<dbReference type="GO" id="GO:0004601">
    <property type="term" value="F:peroxidase activity"/>
    <property type="evidence" value="ECO:0007669"/>
    <property type="project" value="InterPro"/>
</dbReference>
<protein>
    <submittedName>
        <fullName evidence="1">Peroxiredoxin, OsmC subfamily</fullName>
    </submittedName>
</protein>
<dbReference type="InterPro" id="IPR052707">
    <property type="entry name" value="OsmC_Ohr_Peroxiredoxin"/>
</dbReference>
<evidence type="ECO:0000313" key="1">
    <source>
        <dbReference type="EMBL" id="ADI15647.1"/>
    </source>
</evidence>
<evidence type="ECO:0000313" key="2">
    <source>
        <dbReference type="Proteomes" id="UP000000379"/>
    </source>
</evidence>
<dbReference type="InterPro" id="IPR019904">
    <property type="entry name" value="Peroxiredoxin_OsmC"/>
</dbReference>
<dbReference type="KEGG" id="tra:Trad_2541"/>
<sequence>MALVRSANAVWQGDLKGGQGTLTLPKGGYEGRYSYTSRFEEGTGTNPEELIAAAHAGCFSMALANMLAEAGHTPESIATTAKVEMQGLKITKITLHTEGRVPGLDEARFLEHAENAKQHCPVSQALAAVEIQLEAKLA</sequence>
<accession>D7CTV0</accession>
<dbReference type="InterPro" id="IPR036102">
    <property type="entry name" value="OsmC/Ohrsf"/>
</dbReference>
<keyword evidence="2" id="KW-1185">Reference proteome</keyword>
<dbReference type="eggNOG" id="COG1764">
    <property type="taxonomic scope" value="Bacteria"/>
</dbReference>
<dbReference type="Proteomes" id="UP000000379">
    <property type="component" value="Chromosome"/>
</dbReference>
<dbReference type="SUPFAM" id="SSF82784">
    <property type="entry name" value="OsmC-like"/>
    <property type="match status" value="1"/>
</dbReference>
<organism evidence="1 2">
    <name type="scientific">Truepera radiovictrix (strain DSM 17093 / CIP 108686 / LMG 22925 / RQ-24)</name>
    <dbReference type="NCBI Taxonomy" id="649638"/>
    <lineage>
        <taxon>Bacteria</taxon>
        <taxon>Thermotogati</taxon>
        <taxon>Deinococcota</taxon>
        <taxon>Deinococci</taxon>
        <taxon>Trueperales</taxon>
        <taxon>Trueperaceae</taxon>
        <taxon>Truepera</taxon>
    </lineage>
</organism>
<dbReference type="NCBIfam" id="TIGR03562">
    <property type="entry name" value="osmo_induc_OsmC"/>
    <property type="match status" value="1"/>
</dbReference>
<dbReference type="InterPro" id="IPR015946">
    <property type="entry name" value="KH_dom-like_a/b"/>
</dbReference>
<dbReference type="OrthoDB" id="9807532at2"/>
<reference evidence="2" key="1">
    <citation type="submission" date="2010-05" db="EMBL/GenBank/DDBJ databases">
        <title>The complete genome of Truepera radiovictris DSM 17093.</title>
        <authorList>
            <consortium name="US DOE Joint Genome Institute (JGI-PGF)"/>
            <person name="Lucas S."/>
            <person name="Copeland A."/>
            <person name="Lapidus A."/>
            <person name="Glavina del Rio T."/>
            <person name="Dalin E."/>
            <person name="Tice H."/>
            <person name="Bruce D."/>
            <person name="Goodwin L."/>
            <person name="Pitluck S."/>
            <person name="Kyrpides N."/>
            <person name="Mavromatis K."/>
            <person name="Ovchinnikova G."/>
            <person name="Munk A.C."/>
            <person name="Detter J.C."/>
            <person name="Han C."/>
            <person name="Tapia R."/>
            <person name="Land M."/>
            <person name="Hauser L."/>
            <person name="Markowitz V."/>
            <person name="Cheng J.-F."/>
            <person name="Hugenholtz P."/>
            <person name="Woyke T."/>
            <person name="Wu D."/>
            <person name="Tindall B."/>
            <person name="Pomrenke H.G."/>
            <person name="Brambilla E."/>
            <person name="Klenk H.-P."/>
            <person name="Eisen J.A."/>
        </authorList>
    </citation>
    <scope>NUCLEOTIDE SEQUENCE [LARGE SCALE GENOMIC DNA]</scope>
    <source>
        <strain evidence="2">DSM 17093 / CIP 108686 / LMG 22925 / RQ-24</strain>
    </source>
</reference>
<dbReference type="PANTHER" id="PTHR42830:SF1">
    <property type="entry name" value="OSMOTICALLY INDUCIBLE FAMILY PROTEIN"/>
    <property type="match status" value="1"/>
</dbReference>
<dbReference type="HOGENOM" id="CLU_106355_1_0_0"/>
<dbReference type="InterPro" id="IPR003718">
    <property type="entry name" value="OsmC/Ohr_fam"/>
</dbReference>
<dbReference type="EMBL" id="CP002049">
    <property type="protein sequence ID" value="ADI15647.1"/>
    <property type="molecule type" value="Genomic_DNA"/>
</dbReference>